<organism evidence="9 10">
    <name type="scientific">Fervidobacterium pennivorans</name>
    <dbReference type="NCBI Taxonomy" id="93466"/>
    <lineage>
        <taxon>Bacteria</taxon>
        <taxon>Thermotogati</taxon>
        <taxon>Thermotogota</taxon>
        <taxon>Thermotogae</taxon>
        <taxon>Thermotogales</taxon>
        <taxon>Fervidobacteriaceae</taxon>
        <taxon>Fervidobacterium</taxon>
    </lineage>
</organism>
<accession>A0A172T580</accession>
<dbReference type="PANTHER" id="PTHR11606:SF13">
    <property type="entry name" value="GLUTAMATE DEHYDROGENASE 1, MITOCHONDRIAL"/>
    <property type="match status" value="1"/>
</dbReference>
<dbReference type="SUPFAM" id="SSF53223">
    <property type="entry name" value="Aminoacid dehydrogenase-like, N-terminal domain"/>
    <property type="match status" value="1"/>
</dbReference>
<dbReference type="PIRSF" id="PIRSF000185">
    <property type="entry name" value="Glu_DH"/>
    <property type="match status" value="1"/>
</dbReference>
<dbReference type="InterPro" id="IPR006096">
    <property type="entry name" value="Glu/Leu/Phe/Val/Trp_DH_C"/>
</dbReference>
<evidence type="ECO:0000256" key="5">
    <source>
        <dbReference type="PIRSR" id="PIRSR000185-2"/>
    </source>
</evidence>
<dbReference type="InterPro" id="IPR046346">
    <property type="entry name" value="Aminoacid_DH-like_N_sf"/>
</dbReference>
<dbReference type="InterPro" id="IPR006095">
    <property type="entry name" value="Glu/Leu/Phe/Val/Trp_DH"/>
</dbReference>
<evidence type="ECO:0000259" key="8">
    <source>
        <dbReference type="SMART" id="SM00839"/>
    </source>
</evidence>
<keyword evidence="5" id="KW-0547">Nucleotide-binding</keyword>
<evidence type="ECO:0000256" key="3">
    <source>
        <dbReference type="PIRNR" id="PIRNR000185"/>
    </source>
</evidence>
<dbReference type="Pfam" id="PF02812">
    <property type="entry name" value="ELFV_dehydrog_N"/>
    <property type="match status" value="1"/>
</dbReference>
<dbReference type="FunFam" id="3.40.50.10860:FF:000003">
    <property type="entry name" value="Glutamate dehydrogenase"/>
    <property type="match status" value="1"/>
</dbReference>
<dbReference type="InterPro" id="IPR014362">
    <property type="entry name" value="Glu_DH"/>
</dbReference>
<feature type="site" description="Important for catalysis" evidence="6">
    <location>
        <position position="154"/>
    </location>
</feature>
<dbReference type="Gene3D" id="3.40.50.10860">
    <property type="entry name" value="Leucine Dehydrogenase, chain A, domain 1"/>
    <property type="match status" value="1"/>
</dbReference>
<feature type="binding site" evidence="5">
    <location>
        <position position="78"/>
    </location>
    <ligand>
        <name>substrate</name>
    </ligand>
</feature>
<evidence type="ECO:0000256" key="1">
    <source>
        <dbReference type="ARBA" id="ARBA00006382"/>
    </source>
</evidence>
<feature type="binding site" evidence="5">
    <location>
        <position position="359"/>
    </location>
    <ligand>
        <name>substrate</name>
    </ligand>
</feature>
<dbReference type="SUPFAM" id="SSF51735">
    <property type="entry name" value="NAD(P)-binding Rossmann-fold domains"/>
    <property type="match status" value="1"/>
</dbReference>
<dbReference type="PATRIC" id="fig|93466.3.peg.1984"/>
<dbReference type="InterPro" id="IPR033922">
    <property type="entry name" value="NAD_bind_Glu_DH"/>
</dbReference>
<evidence type="ECO:0000256" key="6">
    <source>
        <dbReference type="PIRSR" id="PIRSR000185-3"/>
    </source>
</evidence>
<reference evidence="9 10" key="1">
    <citation type="submission" date="2014-08" db="EMBL/GenBank/DDBJ databases">
        <title>Fervidobacterium pennivorans DYC genome.</title>
        <authorList>
            <person name="Wushke S."/>
        </authorList>
    </citation>
    <scope>NUCLEOTIDE SEQUENCE [LARGE SCALE GENOMIC DNA]</scope>
    <source>
        <strain evidence="9 10">DYC</strain>
    </source>
</reference>
<dbReference type="GO" id="GO:0000166">
    <property type="term" value="F:nucleotide binding"/>
    <property type="evidence" value="ECO:0007669"/>
    <property type="project" value="UniProtKB-KW"/>
</dbReference>
<dbReference type="PRINTS" id="PR00082">
    <property type="entry name" value="GLFDHDRGNASE"/>
</dbReference>
<feature type="binding site" evidence="5">
    <location>
        <position position="229"/>
    </location>
    <ligand>
        <name>NAD(+)</name>
        <dbReference type="ChEBI" id="CHEBI:57540"/>
    </ligand>
</feature>
<evidence type="ECO:0000313" key="9">
    <source>
        <dbReference type="EMBL" id="ANE42130.1"/>
    </source>
</evidence>
<dbReference type="Proteomes" id="UP000077096">
    <property type="component" value="Chromosome"/>
</dbReference>
<evidence type="ECO:0000256" key="2">
    <source>
        <dbReference type="ARBA" id="ARBA00023002"/>
    </source>
</evidence>
<dbReference type="InterPro" id="IPR006097">
    <property type="entry name" value="Glu/Leu/Phe/Val/Trp_DH_dimer"/>
</dbReference>
<feature type="active site" description="Proton donor" evidence="4">
    <location>
        <position position="114"/>
    </location>
</feature>
<dbReference type="GO" id="GO:0004352">
    <property type="term" value="F:glutamate dehydrogenase (NAD+) activity"/>
    <property type="evidence" value="ECO:0007669"/>
    <property type="project" value="TreeGrafter"/>
</dbReference>
<feature type="binding site" evidence="5">
    <location>
        <position position="102"/>
    </location>
    <ligand>
        <name>substrate</name>
    </ligand>
</feature>
<dbReference type="Gene3D" id="3.40.50.720">
    <property type="entry name" value="NAD(P)-binding Rossmann-like Domain"/>
    <property type="match status" value="1"/>
</dbReference>
<dbReference type="GO" id="GO:0006538">
    <property type="term" value="P:L-glutamate catabolic process"/>
    <property type="evidence" value="ECO:0007669"/>
    <property type="project" value="TreeGrafter"/>
</dbReference>
<keyword evidence="5" id="KW-0520">NAD</keyword>
<proteinExistence type="inferred from homology"/>
<dbReference type="InterPro" id="IPR036291">
    <property type="entry name" value="NAD(P)-bd_dom_sf"/>
</dbReference>
<dbReference type="Pfam" id="PF00208">
    <property type="entry name" value="ELFV_dehydrog"/>
    <property type="match status" value="1"/>
</dbReference>
<keyword evidence="2 3" id="KW-0560">Oxidoreductase</keyword>
<name>A0A172T580_FERPE</name>
<dbReference type="SMART" id="SM00839">
    <property type="entry name" value="ELFV_dehydrog"/>
    <property type="match status" value="1"/>
</dbReference>
<comment type="similarity">
    <text evidence="1 3 7">Belongs to the Glu/Leu/Phe/Val dehydrogenases family.</text>
</comment>
<feature type="domain" description="Glutamate/phenylalanine/leucine/valine/L-tryptophan dehydrogenase C-terminal" evidence="8">
    <location>
        <begin position="191"/>
        <end position="423"/>
    </location>
</feature>
<dbReference type="PANTHER" id="PTHR11606">
    <property type="entry name" value="GLUTAMATE DEHYDROGENASE"/>
    <property type="match status" value="1"/>
</dbReference>
<protein>
    <recommendedName>
        <fullName evidence="3">Glutamate dehydrogenase</fullName>
    </recommendedName>
</protein>
<sequence length="427" mass="46937">MKLSTMGNLKPFGPLYENAQKQFLKAADLMELDPNIGNFLLWPQRILEVHFPVVMDDGRVEIFEGYRVQHNTARGPAKGGIRYHPDTNLDEVASLAFWMTWKCAVMNLPYGGGKGGVRVDVTKLSEKELERLSRRFFSEIQMMVGPQKDIPAPDVNTNAKIMAWYMDTYSMNVGYTALGVVTGKPLDLGGSEGRPEATGRGVSIVANEACKALGKDISKATVAVQGFGNVGSFSAKILSEEFGAKVVAVSDVSGGLYNENGLDIDDLIAYRDANKGLIKGYPKAKPITNEELLELDVDILVPAALENAITEKNADNIKAKIIVEGANGPTTPEAEEILIKKGVLIVPDILANAGGVTVSYFEWVQDLQTFFWDIDDIRKKLTKMMVNAFAEVYKTKEKYNTDMRTAAYIVAISRVANAVKERGYYPM</sequence>
<evidence type="ECO:0000256" key="7">
    <source>
        <dbReference type="RuleBase" id="RU004417"/>
    </source>
</evidence>
<dbReference type="EMBL" id="CP011393">
    <property type="protein sequence ID" value="ANE42130.1"/>
    <property type="molecule type" value="Genomic_DNA"/>
</dbReference>
<dbReference type="KEGG" id="fng:JM64_09540"/>
<dbReference type="OrthoDB" id="9803297at2"/>
<gene>
    <name evidence="9" type="ORF">JM64_09540</name>
</gene>
<feature type="binding site" evidence="5">
    <location>
        <position position="198"/>
    </location>
    <ligand>
        <name>NAD(+)</name>
        <dbReference type="ChEBI" id="CHEBI:57540"/>
    </ligand>
</feature>
<dbReference type="AlphaFoldDB" id="A0A172T580"/>
<dbReference type="CDD" id="cd01076">
    <property type="entry name" value="NAD_bind_1_Glu_DH"/>
    <property type="match status" value="1"/>
</dbReference>
<evidence type="ECO:0000256" key="4">
    <source>
        <dbReference type="PIRSR" id="PIRSR000185-1"/>
    </source>
</evidence>
<evidence type="ECO:0000313" key="10">
    <source>
        <dbReference type="Proteomes" id="UP000077096"/>
    </source>
</evidence>